<dbReference type="AlphaFoldDB" id="A0A240EQR7"/>
<evidence type="ECO:0000256" key="3">
    <source>
        <dbReference type="ARBA" id="ARBA00012784"/>
    </source>
</evidence>
<protein>
    <recommendedName>
        <fullName evidence="3">adenosine deaminase</fullName>
        <ecNumber evidence="3">3.5.4.4</ecNumber>
    </recommendedName>
</protein>
<dbReference type="GO" id="GO:0046103">
    <property type="term" value="P:inosine biosynthetic process"/>
    <property type="evidence" value="ECO:0007669"/>
    <property type="project" value="TreeGrafter"/>
</dbReference>
<dbReference type="PANTHER" id="PTHR11409">
    <property type="entry name" value="ADENOSINE DEAMINASE"/>
    <property type="match status" value="1"/>
</dbReference>
<evidence type="ECO:0000313" key="8">
    <source>
        <dbReference type="EMBL" id="SNX50340.1"/>
    </source>
</evidence>
<evidence type="ECO:0000256" key="4">
    <source>
        <dbReference type="ARBA" id="ARBA00022723"/>
    </source>
</evidence>
<keyword evidence="4" id="KW-0479">Metal-binding</keyword>
<comment type="cofactor">
    <cofactor evidence="1">
        <name>Zn(2+)</name>
        <dbReference type="ChEBI" id="CHEBI:29105"/>
    </cofactor>
</comment>
<dbReference type="SUPFAM" id="SSF51556">
    <property type="entry name" value="Metallo-dependent hydrolases"/>
    <property type="match status" value="1"/>
</dbReference>
<dbReference type="EMBL" id="OANU01000119">
    <property type="protein sequence ID" value="SNX50340.1"/>
    <property type="molecule type" value="Genomic_DNA"/>
</dbReference>
<dbReference type="InterPro" id="IPR006330">
    <property type="entry name" value="Ado/ade_deaminase"/>
</dbReference>
<dbReference type="GO" id="GO:0004000">
    <property type="term" value="F:adenosine deaminase activity"/>
    <property type="evidence" value="ECO:0007669"/>
    <property type="project" value="TreeGrafter"/>
</dbReference>
<proteinExistence type="inferred from homology"/>
<dbReference type="Gene3D" id="3.20.20.140">
    <property type="entry name" value="Metal-dependent hydrolases"/>
    <property type="match status" value="1"/>
</dbReference>
<dbReference type="PANTHER" id="PTHR11409:SF43">
    <property type="entry name" value="ADENOSINE DEAMINASE"/>
    <property type="match status" value="1"/>
</dbReference>
<sequence>MGVGINPEGERIGHGVHIKDNEQAYSAVKDHTIALELCPTSNVQTKCVNAFDDHPIRQFHKDGVIVTINTDNRTVSDTDMTREVEKVFDTFELTKEDYRQIYMNSVDNAFASEEVKQHLRSFESDIINH</sequence>
<keyword evidence="6" id="KW-0862">Zinc</keyword>
<evidence type="ECO:0000259" key="7">
    <source>
        <dbReference type="Pfam" id="PF00962"/>
    </source>
</evidence>
<dbReference type="GO" id="GO:0043103">
    <property type="term" value="P:hypoxanthine salvage"/>
    <property type="evidence" value="ECO:0007669"/>
    <property type="project" value="TreeGrafter"/>
</dbReference>
<dbReference type="GO" id="GO:0046872">
    <property type="term" value="F:metal ion binding"/>
    <property type="evidence" value="ECO:0007669"/>
    <property type="project" value="UniProtKB-KW"/>
</dbReference>
<evidence type="ECO:0000256" key="6">
    <source>
        <dbReference type="ARBA" id="ARBA00022833"/>
    </source>
</evidence>
<keyword evidence="5 8" id="KW-0378">Hydrolase</keyword>
<dbReference type="GO" id="GO:0006154">
    <property type="term" value="P:adenosine catabolic process"/>
    <property type="evidence" value="ECO:0007669"/>
    <property type="project" value="TreeGrafter"/>
</dbReference>
<evidence type="ECO:0000256" key="1">
    <source>
        <dbReference type="ARBA" id="ARBA00001947"/>
    </source>
</evidence>
<keyword evidence="9" id="KW-1185">Reference proteome</keyword>
<reference evidence="9" key="1">
    <citation type="submission" date="2016-06" db="EMBL/GenBank/DDBJ databases">
        <authorList>
            <person name="Rodrigo-Torres L."/>
            <person name="Arahal R.D."/>
            <person name="Lucena T."/>
        </authorList>
    </citation>
    <scope>NUCLEOTIDE SEQUENCE [LARGE SCALE GENOMIC DNA]</scope>
    <source>
        <strain evidence="9">CECT8203</strain>
    </source>
</reference>
<gene>
    <name evidence="8" type="primary">add2</name>
    <name evidence="8" type="ORF">VTH8203_03995</name>
</gene>
<dbReference type="InterPro" id="IPR032466">
    <property type="entry name" value="Metal_Hydrolase"/>
</dbReference>
<feature type="domain" description="Adenosine deaminase" evidence="7">
    <location>
        <begin position="9"/>
        <end position="121"/>
    </location>
</feature>
<dbReference type="Pfam" id="PF00962">
    <property type="entry name" value="A_deaminase"/>
    <property type="match status" value="1"/>
</dbReference>
<accession>A0A240EQR7</accession>
<dbReference type="EC" id="3.5.4.4" evidence="3"/>
<dbReference type="GO" id="GO:0005829">
    <property type="term" value="C:cytosol"/>
    <property type="evidence" value="ECO:0007669"/>
    <property type="project" value="TreeGrafter"/>
</dbReference>
<evidence type="ECO:0000256" key="5">
    <source>
        <dbReference type="ARBA" id="ARBA00022801"/>
    </source>
</evidence>
<organism evidence="8 9">
    <name type="scientific">Vibrio thalassae</name>
    <dbReference type="NCBI Taxonomy" id="1243014"/>
    <lineage>
        <taxon>Bacteria</taxon>
        <taxon>Pseudomonadati</taxon>
        <taxon>Pseudomonadota</taxon>
        <taxon>Gammaproteobacteria</taxon>
        <taxon>Vibrionales</taxon>
        <taxon>Vibrionaceae</taxon>
        <taxon>Vibrio</taxon>
    </lineage>
</organism>
<evidence type="ECO:0000313" key="9">
    <source>
        <dbReference type="Proteomes" id="UP000219336"/>
    </source>
</evidence>
<name>A0A240EQR7_9VIBR</name>
<comment type="similarity">
    <text evidence="2">Belongs to the metallo-dependent hydrolases superfamily. Adenosine and AMP deaminases family.</text>
</comment>
<dbReference type="InterPro" id="IPR001365">
    <property type="entry name" value="A_deaminase_dom"/>
</dbReference>
<evidence type="ECO:0000256" key="2">
    <source>
        <dbReference type="ARBA" id="ARBA00006676"/>
    </source>
</evidence>
<dbReference type="Proteomes" id="UP000219336">
    <property type="component" value="Unassembled WGS sequence"/>
</dbReference>